<organism evidence="2 3">
    <name type="scientific">Vitrella brassicaformis (strain CCMP3155)</name>
    <dbReference type="NCBI Taxonomy" id="1169540"/>
    <lineage>
        <taxon>Eukaryota</taxon>
        <taxon>Sar</taxon>
        <taxon>Alveolata</taxon>
        <taxon>Colpodellida</taxon>
        <taxon>Vitrellaceae</taxon>
        <taxon>Vitrella</taxon>
    </lineage>
</organism>
<gene>
    <name evidence="2" type="ORF">Vbra_12981</name>
</gene>
<dbReference type="VEuPathDB" id="CryptoDB:Vbra_12981"/>
<dbReference type="InParanoid" id="A0A0G4ET11"/>
<evidence type="ECO:0000313" key="2">
    <source>
        <dbReference type="EMBL" id="CEM00846.1"/>
    </source>
</evidence>
<evidence type="ECO:0000256" key="1">
    <source>
        <dbReference type="SAM" id="MobiDB-lite"/>
    </source>
</evidence>
<keyword evidence="3" id="KW-1185">Reference proteome</keyword>
<feature type="region of interest" description="Disordered" evidence="1">
    <location>
        <begin position="272"/>
        <end position="295"/>
    </location>
</feature>
<protein>
    <submittedName>
        <fullName evidence="2">Uncharacterized protein</fullName>
    </submittedName>
</protein>
<sequence>MSAGKELFIRRGWAGFFLNSAELRRDNLMYIGSFCISVPFVVGFWELRRLALVHRKWKNRVAFTKETAQQAGDVPFYGKRYGFTTDYLIECSLQDGDILLTSLNFNTLHFYEALVTMFRRFWNKCPFDRAAVIMKDHGQAYVTEIDSWGRMKMTKYADRLALVDYNEVAIRRLNASDGHREKLRNAFNQLKADLRRSFCCYSKYMNVKAGLCRTSEKVEREFDSLERHLRRSYAIQARRSTLQSLFGMLVDALEFEHNTHLAEDAVSGEMASAGTASLHTATTRTTSTDGDPTSRSRFNLLEAAKSTLPIAVGAQLAPGAFVSRVAEQAEDRGQTPQERRPTNADFSRRVVRILELISMHHEALEELETDVLGGNKSEPPASTRPGKSNDAKSIWQKLQRLIRQRRRLESPATEKPANPGEFRSYTRLPGAGYVALLYQRAGLLPALPEPTAWTTLDLVKIKSLQSESGGAVDRVSGEIVPTLANTFYVRSEGFEAFHHAKSVERGIWATQSNPYDRRTD</sequence>
<dbReference type="OrthoDB" id="375908at2759"/>
<accession>A0A0G4ET11</accession>
<dbReference type="Proteomes" id="UP000041254">
    <property type="component" value="Unassembled WGS sequence"/>
</dbReference>
<dbReference type="PhylomeDB" id="A0A0G4ET11"/>
<dbReference type="Gene3D" id="3.90.1720.10">
    <property type="entry name" value="endopeptidase domain like (from Nostoc punctiforme)"/>
    <property type="match status" value="1"/>
</dbReference>
<feature type="region of interest" description="Disordered" evidence="1">
    <location>
        <begin position="405"/>
        <end position="424"/>
    </location>
</feature>
<proteinExistence type="predicted"/>
<dbReference type="EMBL" id="CDMY01000300">
    <property type="protein sequence ID" value="CEM00846.1"/>
    <property type="molecule type" value="Genomic_DNA"/>
</dbReference>
<feature type="region of interest" description="Disordered" evidence="1">
    <location>
        <begin position="368"/>
        <end position="391"/>
    </location>
</feature>
<evidence type="ECO:0000313" key="3">
    <source>
        <dbReference type="Proteomes" id="UP000041254"/>
    </source>
</evidence>
<feature type="compositionally biased region" description="Low complexity" evidence="1">
    <location>
        <begin position="274"/>
        <end position="295"/>
    </location>
</feature>
<reference evidence="2 3" key="1">
    <citation type="submission" date="2014-11" db="EMBL/GenBank/DDBJ databases">
        <authorList>
            <person name="Zhu J."/>
            <person name="Qi W."/>
            <person name="Song R."/>
        </authorList>
    </citation>
    <scope>NUCLEOTIDE SEQUENCE [LARGE SCALE GENOMIC DNA]</scope>
</reference>
<name>A0A0G4ET11_VITBC</name>
<dbReference type="AlphaFoldDB" id="A0A0G4ET11"/>